<reference evidence="2" key="1">
    <citation type="journal article" date="2017" name="Nature">
        <title>The sunflower genome provides insights into oil metabolism, flowering and Asterid evolution.</title>
        <authorList>
            <person name="Badouin H."/>
            <person name="Gouzy J."/>
            <person name="Grassa C.J."/>
            <person name="Murat F."/>
            <person name="Staton S.E."/>
            <person name="Cottret L."/>
            <person name="Lelandais-Briere C."/>
            <person name="Owens G.L."/>
            <person name="Carrere S."/>
            <person name="Mayjonade B."/>
            <person name="Legrand L."/>
            <person name="Gill N."/>
            <person name="Kane N.C."/>
            <person name="Bowers J.E."/>
            <person name="Hubner S."/>
            <person name="Bellec A."/>
            <person name="Berard A."/>
            <person name="Berges H."/>
            <person name="Blanchet N."/>
            <person name="Boniface M.C."/>
            <person name="Brunel D."/>
            <person name="Catrice O."/>
            <person name="Chaidir N."/>
            <person name="Claudel C."/>
            <person name="Donnadieu C."/>
            <person name="Faraut T."/>
            <person name="Fievet G."/>
            <person name="Helmstetter N."/>
            <person name="King M."/>
            <person name="Knapp S.J."/>
            <person name="Lai Z."/>
            <person name="Le Paslier M.C."/>
            <person name="Lippi Y."/>
            <person name="Lorenzon L."/>
            <person name="Mandel J.R."/>
            <person name="Marage G."/>
            <person name="Marchand G."/>
            <person name="Marquand E."/>
            <person name="Bret-Mestries E."/>
            <person name="Morien E."/>
            <person name="Nambeesan S."/>
            <person name="Nguyen T."/>
            <person name="Pegot-Espagnet P."/>
            <person name="Pouilly N."/>
            <person name="Raftis F."/>
            <person name="Sallet E."/>
            <person name="Schiex T."/>
            <person name="Thomas J."/>
            <person name="Vandecasteele C."/>
            <person name="Vares D."/>
            <person name="Vear F."/>
            <person name="Vautrin S."/>
            <person name="Crespi M."/>
            <person name="Mangin B."/>
            <person name="Burke J.M."/>
            <person name="Salse J."/>
            <person name="Munos S."/>
            <person name="Vincourt P."/>
            <person name="Rieseberg L.H."/>
            <person name="Langlade N.B."/>
        </authorList>
    </citation>
    <scope>NUCLEOTIDE SEQUENCE</scope>
    <source>
        <tissue evidence="2">Leaves</tissue>
    </source>
</reference>
<evidence type="ECO:0000313" key="3">
    <source>
        <dbReference type="Proteomes" id="UP000215914"/>
    </source>
</evidence>
<gene>
    <name evidence="2" type="ORF">HanXRQr2_Chr17g0817371</name>
</gene>
<name>A0A9K3GVI1_HELAN</name>
<dbReference type="EMBL" id="MNCJ02000332">
    <property type="protein sequence ID" value="KAF5756656.1"/>
    <property type="molecule type" value="Genomic_DNA"/>
</dbReference>
<dbReference type="Proteomes" id="UP000215914">
    <property type="component" value="Unassembled WGS sequence"/>
</dbReference>
<evidence type="ECO:0000313" key="2">
    <source>
        <dbReference type="EMBL" id="KAF5756656.1"/>
    </source>
</evidence>
<sequence length="46" mass="5241">MSRMVLMINWLVCFRQHERGVGKSSRCGRSPKGKALSFKVSQSNGW</sequence>
<dbReference type="Gramene" id="mRNA:HanXRQr2_Chr17g0817371">
    <property type="protein sequence ID" value="mRNA:HanXRQr2_Chr17g0817371"/>
    <property type="gene ID" value="HanXRQr2_Chr17g0817371"/>
</dbReference>
<evidence type="ECO:0000256" key="1">
    <source>
        <dbReference type="SAM" id="MobiDB-lite"/>
    </source>
</evidence>
<organism evidence="2 3">
    <name type="scientific">Helianthus annuus</name>
    <name type="common">Common sunflower</name>
    <dbReference type="NCBI Taxonomy" id="4232"/>
    <lineage>
        <taxon>Eukaryota</taxon>
        <taxon>Viridiplantae</taxon>
        <taxon>Streptophyta</taxon>
        <taxon>Embryophyta</taxon>
        <taxon>Tracheophyta</taxon>
        <taxon>Spermatophyta</taxon>
        <taxon>Magnoliopsida</taxon>
        <taxon>eudicotyledons</taxon>
        <taxon>Gunneridae</taxon>
        <taxon>Pentapetalae</taxon>
        <taxon>asterids</taxon>
        <taxon>campanulids</taxon>
        <taxon>Asterales</taxon>
        <taxon>Asteraceae</taxon>
        <taxon>Asteroideae</taxon>
        <taxon>Heliantheae alliance</taxon>
        <taxon>Heliantheae</taxon>
        <taxon>Helianthus</taxon>
    </lineage>
</organism>
<proteinExistence type="predicted"/>
<feature type="region of interest" description="Disordered" evidence="1">
    <location>
        <begin position="21"/>
        <end position="46"/>
    </location>
</feature>
<comment type="caution">
    <text evidence="2">The sequence shown here is derived from an EMBL/GenBank/DDBJ whole genome shotgun (WGS) entry which is preliminary data.</text>
</comment>
<keyword evidence="3" id="KW-1185">Reference proteome</keyword>
<accession>A0A9K3GVI1</accession>
<dbReference type="AlphaFoldDB" id="A0A9K3GVI1"/>
<protein>
    <submittedName>
        <fullName evidence="2">Uncharacterized protein</fullName>
    </submittedName>
</protein>
<reference evidence="2" key="2">
    <citation type="submission" date="2020-06" db="EMBL/GenBank/DDBJ databases">
        <title>Helianthus annuus Genome sequencing and assembly Release 2.</title>
        <authorList>
            <person name="Gouzy J."/>
            <person name="Langlade N."/>
            <person name="Munos S."/>
        </authorList>
    </citation>
    <scope>NUCLEOTIDE SEQUENCE</scope>
    <source>
        <tissue evidence="2">Leaves</tissue>
    </source>
</reference>